<name>A0A1V3X2K4_MYCKA</name>
<organism evidence="1 4">
    <name type="scientific">Mycobacterium kansasii</name>
    <dbReference type="NCBI Taxonomy" id="1768"/>
    <lineage>
        <taxon>Bacteria</taxon>
        <taxon>Bacillati</taxon>
        <taxon>Actinomycetota</taxon>
        <taxon>Actinomycetes</taxon>
        <taxon>Mycobacteriales</taxon>
        <taxon>Mycobacteriaceae</taxon>
        <taxon>Mycobacterium</taxon>
    </lineage>
</organism>
<evidence type="ECO:0000313" key="4">
    <source>
        <dbReference type="Proteomes" id="UP000189229"/>
    </source>
</evidence>
<dbReference type="EMBL" id="MVBM01000004">
    <property type="protein sequence ID" value="OOK73365.1"/>
    <property type="molecule type" value="Genomic_DNA"/>
</dbReference>
<dbReference type="Proteomes" id="UP000188532">
    <property type="component" value="Unassembled WGS sequence"/>
</dbReference>
<reference evidence="3 4" key="1">
    <citation type="submission" date="2017-02" db="EMBL/GenBank/DDBJ databases">
        <title>Complete genome sequences of Mycobacterium kansasii strains isolated from rhesus macaques.</title>
        <authorList>
            <person name="Panda A."/>
            <person name="Nagaraj S."/>
            <person name="Zhao X."/>
            <person name="Tettelin H."/>
            <person name="Detolla L.J."/>
        </authorList>
    </citation>
    <scope>NUCLEOTIDE SEQUENCE [LARGE SCALE GENOMIC DNA]</scope>
    <source>
        <strain evidence="2 3">11-3469</strain>
        <strain evidence="1 4">11-3813</strain>
    </source>
</reference>
<dbReference type="RefSeq" id="WP_023373971.1">
    <property type="nucleotide sequence ID" value="NZ_CP089231.1"/>
</dbReference>
<evidence type="ECO:0000313" key="1">
    <source>
        <dbReference type="EMBL" id="OOK73365.1"/>
    </source>
</evidence>
<gene>
    <name evidence="2" type="ORF">BZL29_3582</name>
    <name evidence="1" type="ORF">BZL30_5233</name>
</gene>
<dbReference type="Proteomes" id="UP000189229">
    <property type="component" value="Unassembled WGS sequence"/>
</dbReference>
<accession>A0A1V3X2K4</accession>
<dbReference type="GeneID" id="29700516"/>
<protein>
    <submittedName>
        <fullName evidence="1">Uncharacterized protein</fullName>
    </submittedName>
</protein>
<comment type="caution">
    <text evidence="1">The sequence shown here is derived from an EMBL/GenBank/DDBJ whole genome shotgun (WGS) entry which is preliminary data.</text>
</comment>
<evidence type="ECO:0000313" key="2">
    <source>
        <dbReference type="EMBL" id="OOK77604.1"/>
    </source>
</evidence>
<dbReference type="AlphaFoldDB" id="A0A1V3X2K4"/>
<evidence type="ECO:0000313" key="3">
    <source>
        <dbReference type="Proteomes" id="UP000188532"/>
    </source>
</evidence>
<sequence>MPEAGINLAVCGGAEVAARYAAEPGYRLRDHQPTHDLGSRLVVDRCAAGLEIGEHVGADPGQIGLEIWQLSGVQAEILARVGADLDDVKMPQPQRLCLNPYVA</sequence>
<dbReference type="EMBL" id="MVBN01000003">
    <property type="protein sequence ID" value="OOK77604.1"/>
    <property type="molecule type" value="Genomic_DNA"/>
</dbReference>
<proteinExistence type="predicted"/>